<keyword evidence="4" id="KW-1185">Reference proteome</keyword>
<dbReference type="EMBL" id="MU250524">
    <property type="protein sequence ID" value="KAG7452136.1"/>
    <property type="molecule type" value="Genomic_DNA"/>
</dbReference>
<dbReference type="GeneID" id="66101033"/>
<keyword evidence="2" id="KW-1133">Transmembrane helix</keyword>
<feature type="compositionally biased region" description="Polar residues" evidence="1">
    <location>
        <begin position="61"/>
        <end position="79"/>
    </location>
</feature>
<dbReference type="Pfam" id="PF23670">
    <property type="entry name" value="PIGBOS1"/>
    <property type="match status" value="1"/>
</dbReference>
<evidence type="ECO:0000256" key="1">
    <source>
        <dbReference type="SAM" id="MobiDB-lite"/>
    </source>
</evidence>
<evidence type="ECO:0000313" key="3">
    <source>
        <dbReference type="EMBL" id="KAG7452136.1"/>
    </source>
</evidence>
<dbReference type="InterPro" id="IPR057394">
    <property type="entry name" value="PIGBOS1"/>
</dbReference>
<dbReference type="AlphaFoldDB" id="A0A9P8AYE8"/>
<feature type="transmembrane region" description="Helical" evidence="2">
    <location>
        <begin position="6"/>
        <end position="26"/>
    </location>
</feature>
<keyword evidence="2" id="KW-0812">Transmembrane</keyword>
<dbReference type="RefSeq" id="XP_043045636.1">
    <property type="nucleotide sequence ID" value="XM_043178739.1"/>
</dbReference>
<accession>A0A9P8AYE8</accession>
<dbReference type="OrthoDB" id="2981333at2759"/>
<dbReference type="Proteomes" id="UP000812287">
    <property type="component" value="Unassembled WGS sequence"/>
</dbReference>
<reference evidence="3" key="1">
    <citation type="submission" date="2020-11" db="EMBL/GenBank/DDBJ databases">
        <title>Adaptations for nitrogen fixation in a non-lichenized fungal sporocarp promotes dispersal by wood-feeding termites.</title>
        <authorList>
            <consortium name="DOE Joint Genome Institute"/>
            <person name="Koch R.A."/>
            <person name="Yoon G."/>
            <person name="Arayal U."/>
            <person name="Lail K."/>
            <person name="Amirebrahimi M."/>
            <person name="Labutti K."/>
            <person name="Lipzen A."/>
            <person name="Riley R."/>
            <person name="Barry K."/>
            <person name="Henrissat B."/>
            <person name="Grigoriev I.V."/>
            <person name="Herr J.R."/>
            <person name="Aime M.C."/>
        </authorList>
    </citation>
    <scope>NUCLEOTIDE SEQUENCE</scope>
    <source>
        <strain evidence="3">MCA 3950</strain>
    </source>
</reference>
<keyword evidence="2" id="KW-0472">Membrane</keyword>
<gene>
    <name evidence="3" type="ORF">BT62DRAFT_1071310</name>
</gene>
<evidence type="ECO:0000256" key="2">
    <source>
        <dbReference type="SAM" id="Phobius"/>
    </source>
</evidence>
<comment type="caution">
    <text evidence="3">The sequence shown here is derived from an EMBL/GenBank/DDBJ whole genome shotgun (WGS) entry which is preliminary data.</text>
</comment>
<name>A0A9P8AYE8_9AGAR</name>
<protein>
    <submittedName>
        <fullName evidence="3">Uncharacterized protein</fullName>
    </submittedName>
</protein>
<feature type="region of interest" description="Disordered" evidence="1">
    <location>
        <begin position="34"/>
        <end position="79"/>
    </location>
</feature>
<organism evidence="3 4">
    <name type="scientific">Guyanagaster necrorhizus</name>
    <dbReference type="NCBI Taxonomy" id="856835"/>
    <lineage>
        <taxon>Eukaryota</taxon>
        <taxon>Fungi</taxon>
        <taxon>Dikarya</taxon>
        <taxon>Basidiomycota</taxon>
        <taxon>Agaricomycotina</taxon>
        <taxon>Agaricomycetes</taxon>
        <taxon>Agaricomycetidae</taxon>
        <taxon>Agaricales</taxon>
        <taxon>Marasmiineae</taxon>
        <taxon>Physalacriaceae</taxon>
        <taxon>Guyanagaster</taxon>
    </lineage>
</organism>
<sequence length="79" mass="8271">MPPRSLNFVLTLGAAAVGVVSGLYIFEPLVKDAANQSHPKPKSSDPVITQVDVLSDHKSVGPSSNSEKQGDSKSTPKNV</sequence>
<evidence type="ECO:0000313" key="4">
    <source>
        <dbReference type="Proteomes" id="UP000812287"/>
    </source>
</evidence>
<proteinExistence type="predicted"/>